<dbReference type="AlphaFoldDB" id="A0A1H0NFW1"/>
<keyword evidence="2" id="KW-1185">Reference proteome</keyword>
<name>A0A1H0NFW1_9CLOT</name>
<sequence>MKRRICKKGYDEILSFKNKICNDDRSIEHDFIEVLYKNEFVYPFKDLNYEGYLKYLKCFDDISVIENADVDCIKRICTSIIRIDKFNQGIIAKAFRDGIFEKLIIRIEEIAYTNYRV</sequence>
<dbReference type="GeneID" id="65310955"/>
<evidence type="ECO:0000313" key="1">
    <source>
        <dbReference type="EMBL" id="SDO91190.1"/>
    </source>
</evidence>
<dbReference type="EMBL" id="FNJM01000001">
    <property type="protein sequence ID" value="SDO91190.1"/>
    <property type="molecule type" value="Genomic_DNA"/>
</dbReference>
<dbReference type="STRING" id="94869.SAMN04488529_101806"/>
<dbReference type="InterPro" id="IPR045425">
    <property type="entry name" value="DUF6508"/>
</dbReference>
<dbReference type="OrthoDB" id="7586004at2"/>
<organism evidence="1 2">
    <name type="scientific">Clostridium gasigenes</name>
    <dbReference type="NCBI Taxonomy" id="94869"/>
    <lineage>
        <taxon>Bacteria</taxon>
        <taxon>Bacillati</taxon>
        <taxon>Bacillota</taxon>
        <taxon>Clostridia</taxon>
        <taxon>Eubacteriales</taxon>
        <taxon>Clostridiaceae</taxon>
        <taxon>Clostridium</taxon>
    </lineage>
</organism>
<evidence type="ECO:0000313" key="2">
    <source>
        <dbReference type="Proteomes" id="UP000198597"/>
    </source>
</evidence>
<gene>
    <name evidence="1" type="ORF">SAMN04488529_101806</name>
</gene>
<dbReference type="Pfam" id="PF20118">
    <property type="entry name" value="DUF6508"/>
    <property type="match status" value="1"/>
</dbReference>
<protein>
    <submittedName>
        <fullName evidence="1">Uncharacterized protein</fullName>
    </submittedName>
</protein>
<proteinExistence type="predicted"/>
<dbReference type="RefSeq" id="WP_089966057.1">
    <property type="nucleotide sequence ID" value="NZ_CP071376.1"/>
</dbReference>
<reference evidence="1 2" key="1">
    <citation type="submission" date="2016-10" db="EMBL/GenBank/DDBJ databases">
        <authorList>
            <person name="de Groot N.N."/>
        </authorList>
    </citation>
    <scope>NUCLEOTIDE SEQUENCE [LARGE SCALE GENOMIC DNA]</scope>
    <source>
        <strain evidence="1 2">DSM 12272</strain>
    </source>
</reference>
<accession>A0A1H0NFW1</accession>
<dbReference type="Proteomes" id="UP000198597">
    <property type="component" value="Unassembled WGS sequence"/>
</dbReference>